<feature type="region of interest" description="Disordered" evidence="1">
    <location>
        <begin position="254"/>
        <end position="282"/>
    </location>
</feature>
<dbReference type="PANTHER" id="PTHR34618:SF4">
    <property type="entry name" value="CAS1"/>
    <property type="match status" value="1"/>
</dbReference>
<reference evidence="3" key="1">
    <citation type="submission" date="2023-01" db="EMBL/GenBank/DDBJ databases">
        <title>The growth and conidiation of Purpureocillium lavendulum are regulated by nitrogen source and histone H3K14 acetylation.</title>
        <authorList>
            <person name="Tang P."/>
            <person name="Han J."/>
            <person name="Zhang C."/>
            <person name="Tang P."/>
            <person name="Qi F."/>
            <person name="Zhang K."/>
            <person name="Liang L."/>
        </authorList>
    </citation>
    <scope>NUCLEOTIDE SEQUENCE</scope>
    <source>
        <strain evidence="3">YMF1.00683</strain>
    </source>
</reference>
<evidence type="ECO:0000256" key="2">
    <source>
        <dbReference type="SAM" id="SignalP"/>
    </source>
</evidence>
<comment type="caution">
    <text evidence="3">The sequence shown here is derived from an EMBL/GenBank/DDBJ whole genome shotgun (WGS) entry which is preliminary data.</text>
</comment>
<dbReference type="Pfam" id="PF11327">
    <property type="entry name" value="Egh16-like"/>
    <property type="match status" value="1"/>
</dbReference>
<protein>
    <recommendedName>
        <fullName evidence="5">Gas1-like protein</fullName>
    </recommendedName>
</protein>
<accession>A0AB34G263</accession>
<organism evidence="3 4">
    <name type="scientific">Purpureocillium lavendulum</name>
    <dbReference type="NCBI Taxonomy" id="1247861"/>
    <lineage>
        <taxon>Eukaryota</taxon>
        <taxon>Fungi</taxon>
        <taxon>Dikarya</taxon>
        <taxon>Ascomycota</taxon>
        <taxon>Pezizomycotina</taxon>
        <taxon>Sordariomycetes</taxon>
        <taxon>Hypocreomycetidae</taxon>
        <taxon>Hypocreales</taxon>
        <taxon>Ophiocordycipitaceae</taxon>
        <taxon>Purpureocillium</taxon>
    </lineage>
</organism>
<evidence type="ECO:0008006" key="5">
    <source>
        <dbReference type="Google" id="ProtNLM"/>
    </source>
</evidence>
<evidence type="ECO:0000256" key="1">
    <source>
        <dbReference type="SAM" id="MobiDB-lite"/>
    </source>
</evidence>
<sequence length="430" mass="40554">MRAVALLGALATFSPLVAAHGRPDTITGDLGGNSVPIGSQRNVPVTGPNGKTEKDTTVFGSRKVASKGLGATQGGGKNKAVQGALRAMAFANDAPACVSASKGSIKGVWRVITTDGAGPIQAVMSTDGSDNFQDGIKLKVTQNVPGKGGNIRPTAGNNSDTNTNKGNGGGNGGGNGANNQNAKGANNRFTNLFARFGIEKRAVNVNEVYPFEVEMPEGMNCTGTMGDMKNVCLIKIANTNGAGPFGGVSAVQQGPDCQGAGGNTTPTPAQPGGAGGAGGNKDGAAGGNKGGAGGNNGGAGGNKDGAAGGNNGGAGGNNGGAGGNKDGAAGGNKDGAAGGNKDGAAGGNKGGAGGNNGGAGGNKDGAAGGHKDGGAGGAGGAGGNKGGAAGGNNGGAGGNKAGGNKAGGQGGNNARRSTEHVVRRRRSFVA</sequence>
<feature type="compositionally biased region" description="Low complexity" evidence="1">
    <location>
        <begin position="156"/>
        <end position="165"/>
    </location>
</feature>
<feature type="compositionally biased region" description="Gly residues" evidence="1">
    <location>
        <begin position="333"/>
        <end position="411"/>
    </location>
</feature>
<dbReference type="PANTHER" id="PTHR34618">
    <property type="entry name" value="SURFACE PROTEIN MAS1, PUTATIVE-RELATED"/>
    <property type="match status" value="1"/>
</dbReference>
<dbReference type="InterPro" id="IPR021476">
    <property type="entry name" value="Egh16-like"/>
</dbReference>
<evidence type="ECO:0000313" key="4">
    <source>
        <dbReference type="Proteomes" id="UP001163105"/>
    </source>
</evidence>
<gene>
    <name evidence="3" type="ORF">O9K51_03165</name>
</gene>
<dbReference type="AlphaFoldDB" id="A0AB34G263"/>
<feature type="signal peptide" evidence="2">
    <location>
        <begin position="1"/>
        <end position="19"/>
    </location>
</feature>
<keyword evidence="2" id="KW-0732">Signal</keyword>
<dbReference type="Proteomes" id="UP001163105">
    <property type="component" value="Unassembled WGS sequence"/>
</dbReference>
<feature type="region of interest" description="Disordered" evidence="1">
    <location>
        <begin position="141"/>
        <end position="183"/>
    </location>
</feature>
<dbReference type="EMBL" id="JAQHRD010000002">
    <property type="protein sequence ID" value="KAJ6444767.1"/>
    <property type="molecule type" value="Genomic_DNA"/>
</dbReference>
<feature type="region of interest" description="Disordered" evidence="1">
    <location>
        <begin position="333"/>
        <end position="430"/>
    </location>
</feature>
<keyword evidence="4" id="KW-1185">Reference proteome</keyword>
<feature type="compositionally biased region" description="Gly residues" evidence="1">
    <location>
        <begin position="272"/>
        <end position="282"/>
    </location>
</feature>
<feature type="chain" id="PRO_5044253337" description="Gas1-like protein" evidence="2">
    <location>
        <begin position="20"/>
        <end position="430"/>
    </location>
</feature>
<proteinExistence type="predicted"/>
<feature type="compositionally biased region" description="Gly residues" evidence="1">
    <location>
        <begin position="166"/>
        <end position="176"/>
    </location>
</feature>
<feature type="region of interest" description="Disordered" evidence="1">
    <location>
        <begin position="31"/>
        <end position="52"/>
    </location>
</feature>
<evidence type="ECO:0000313" key="3">
    <source>
        <dbReference type="EMBL" id="KAJ6444767.1"/>
    </source>
</evidence>
<name>A0AB34G263_9HYPO</name>